<name>A0A9Q0UD06_9ROSI</name>
<evidence type="ECO:0000256" key="1">
    <source>
        <dbReference type="ARBA" id="ARBA00004613"/>
    </source>
</evidence>
<dbReference type="PANTHER" id="PTHR10795">
    <property type="entry name" value="PROPROTEIN CONVERTASE SUBTILISIN/KEXIN"/>
    <property type="match status" value="1"/>
</dbReference>
<dbReference type="Gene3D" id="2.60.40.2310">
    <property type="match status" value="1"/>
</dbReference>
<protein>
    <submittedName>
        <fullName evidence="4">PEPTIDASE S8</fullName>
    </submittedName>
</protein>
<accession>A0A9Q0UD06</accession>
<dbReference type="GO" id="GO:0005576">
    <property type="term" value="C:extracellular region"/>
    <property type="evidence" value="ECO:0007669"/>
    <property type="project" value="UniProtKB-SubCell"/>
</dbReference>
<dbReference type="Proteomes" id="UP001151752">
    <property type="component" value="Chromosome 11"/>
</dbReference>
<dbReference type="InterPro" id="IPR036852">
    <property type="entry name" value="Peptidase_S8/S53_dom_sf"/>
</dbReference>
<keyword evidence="3" id="KW-0732">Signal</keyword>
<dbReference type="GO" id="GO:0004252">
    <property type="term" value="F:serine-type endopeptidase activity"/>
    <property type="evidence" value="ECO:0007669"/>
    <property type="project" value="InterPro"/>
</dbReference>
<comment type="subcellular location">
    <subcellularLocation>
        <location evidence="1">Secreted</location>
    </subcellularLocation>
</comment>
<dbReference type="Gene3D" id="3.50.30.30">
    <property type="match status" value="1"/>
</dbReference>
<dbReference type="Gene3D" id="3.40.50.200">
    <property type="entry name" value="Peptidase S8/S53 domain"/>
    <property type="match status" value="1"/>
</dbReference>
<keyword evidence="5" id="KW-1185">Reference proteome</keyword>
<organism evidence="4 5">
    <name type="scientific">Salix koriyanagi</name>
    <dbReference type="NCBI Taxonomy" id="2511006"/>
    <lineage>
        <taxon>Eukaryota</taxon>
        <taxon>Viridiplantae</taxon>
        <taxon>Streptophyta</taxon>
        <taxon>Embryophyta</taxon>
        <taxon>Tracheophyta</taxon>
        <taxon>Spermatophyta</taxon>
        <taxon>Magnoliopsida</taxon>
        <taxon>eudicotyledons</taxon>
        <taxon>Gunneridae</taxon>
        <taxon>Pentapetalae</taxon>
        <taxon>rosids</taxon>
        <taxon>fabids</taxon>
        <taxon>Malpighiales</taxon>
        <taxon>Salicaceae</taxon>
        <taxon>Saliceae</taxon>
        <taxon>Salix</taxon>
    </lineage>
</organism>
<sequence>MLVNLNYGLAQLSRTPPLFDLVSASRWFARYLCSSVPLSVRRIHGSFICLGTAVWGEFQAGKVQGKKKVIEKKAKKFTFYLPWAYITNVRTELGTKPAPSMASISSRGPNILEGSILKPDITAPGVRVIAAFTLATGPTGEDYDKRRTAFNTESAIMTTATTRDNNEGSNIGFSQHQGNSICIRRGYTAKDLKLFTDKPYNCPESFSLTDFNYPSISVVNLNDTITVTRRVKKC</sequence>
<dbReference type="AlphaFoldDB" id="A0A9Q0UD06"/>
<dbReference type="InterPro" id="IPR045051">
    <property type="entry name" value="SBT"/>
</dbReference>
<dbReference type="GO" id="GO:0006508">
    <property type="term" value="P:proteolysis"/>
    <property type="evidence" value="ECO:0007669"/>
    <property type="project" value="InterPro"/>
</dbReference>
<proteinExistence type="inferred from homology"/>
<dbReference type="SUPFAM" id="SSF52743">
    <property type="entry name" value="Subtilisin-like"/>
    <property type="match status" value="1"/>
</dbReference>
<evidence type="ECO:0000256" key="2">
    <source>
        <dbReference type="ARBA" id="ARBA00011073"/>
    </source>
</evidence>
<dbReference type="EMBL" id="JAPFFM010000012">
    <property type="protein sequence ID" value="KAJ6727658.1"/>
    <property type="molecule type" value="Genomic_DNA"/>
</dbReference>
<evidence type="ECO:0000313" key="5">
    <source>
        <dbReference type="Proteomes" id="UP001151752"/>
    </source>
</evidence>
<gene>
    <name evidence="4" type="ORF">OIU74_005829</name>
</gene>
<evidence type="ECO:0000313" key="4">
    <source>
        <dbReference type="EMBL" id="KAJ6727658.1"/>
    </source>
</evidence>
<comment type="similarity">
    <text evidence="2">Belongs to the peptidase S8 family.</text>
</comment>
<reference evidence="4" key="1">
    <citation type="submission" date="2022-11" db="EMBL/GenBank/DDBJ databases">
        <authorList>
            <person name="Hyden B.L."/>
            <person name="Feng K."/>
            <person name="Yates T."/>
            <person name="Jawdy S."/>
            <person name="Smart L.B."/>
            <person name="Muchero W."/>
        </authorList>
    </citation>
    <scope>NUCLEOTIDE SEQUENCE</scope>
    <source>
        <tissue evidence="4">Shoot tip</tissue>
    </source>
</reference>
<evidence type="ECO:0000256" key="3">
    <source>
        <dbReference type="ARBA" id="ARBA00022729"/>
    </source>
</evidence>
<comment type="caution">
    <text evidence="4">The sequence shown here is derived from an EMBL/GenBank/DDBJ whole genome shotgun (WGS) entry which is preliminary data.</text>
</comment>
<reference evidence="4" key="2">
    <citation type="journal article" date="2023" name="Int. J. Mol. Sci.">
        <title>De Novo Assembly and Annotation of 11 Diverse Shrub Willow (Salix) Genomes Reveals Novel Gene Organization in Sex-Linked Regions.</title>
        <authorList>
            <person name="Hyden B."/>
            <person name="Feng K."/>
            <person name="Yates T.B."/>
            <person name="Jawdy S."/>
            <person name="Cereghino C."/>
            <person name="Smart L.B."/>
            <person name="Muchero W."/>
        </authorList>
    </citation>
    <scope>NUCLEOTIDE SEQUENCE</scope>
    <source>
        <tissue evidence="4">Shoot tip</tissue>
    </source>
</reference>